<keyword evidence="14" id="KW-0833">Ubl conjugation pathway</keyword>
<keyword evidence="11" id="KW-0479">Metal-binding</keyword>
<keyword evidence="26" id="KW-1185">Reference proteome</keyword>
<dbReference type="InterPro" id="IPR031248">
    <property type="entry name" value="RNF213"/>
</dbReference>
<feature type="domain" description="RZ-type" evidence="24">
    <location>
        <begin position="3442"/>
        <end position="3519"/>
    </location>
</feature>
<dbReference type="PROSITE" id="PS50089">
    <property type="entry name" value="ZF_RING_2"/>
    <property type="match status" value="1"/>
</dbReference>
<dbReference type="GO" id="GO:0016887">
    <property type="term" value="F:ATP hydrolysis activity"/>
    <property type="evidence" value="ECO:0007669"/>
    <property type="project" value="InterPro"/>
</dbReference>
<evidence type="ECO:0000256" key="6">
    <source>
        <dbReference type="ARBA" id="ARBA00012483"/>
    </source>
</evidence>
<proteinExistence type="inferred from homology"/>
<evidence type="ECO:0000256" key="14">
    <source>
        <dbReference type="ARBA" id="ARBA00022786"/>
    </source>
</evidence>
<dbReference type="GO" id="GO:0008270">
    <property type="term" value="F:zinc ion binding"/>
    <property type="evidence" value="ECO:0007669"/>
    <property type="project" value="UniProtKB-KW"/>
</dbReference>
<dbReference type="SMART" id="SM00184">
    <property type="entry name" value="RING"/>
    <property type="match status" value="1"/>
</dbReference>
<dbReference type="EC" id="2.3.2.27" evidence="6"/>
<dbReference type="GeneTree" id="ENSGT00630000089884"/>
<evidence type="ECO:0000313" key="26">
    <source>
        <dbReference type="Proteomes" id="UP000694402"/>
    </source>
</evidence>
<dbReference type="InterPro" id="IPR001841">
    <property type="entry name" value="Znf_RING"/>
</dbReference>
<reference evidence="25" key="2">
    <citation type="submission" date="2025-09" db="UniProtKB">
        <authorList>
            <consortium name="Ensembl"/>
        </authorList>
    </citation>
    <scope>IDENTIFICATION</scope>
</reference>
<dbReference type="Gene3D" id="3.30.40.10">
    <property type="entry name" value="Zinc/RING finger domain, C3HC4 (zinc finger)"/>
    <property type="match status" value="1"/>
</dbReference>
<keyword evidence="13 22" id="KW-0863">Zinc-finger</keyword>
<dbReference type="FunFam" id="3.40.50.300:FF:000804">
    <property type="entry name" value="E3 ubiquitin-protein ligase RNF213"/>
    <property type="match status" value="1"/>
</dbReference>
<evidence type="ECO:0000256" key="20">
    <source>
        <dbReference type="ARBA" id="ARBA00023268"/>
    </source>
</evidence>
<dbReference type="InterPro" id="IPR017907">
    <property type="entry name" value="Znf_RING_CS"/>
</dbReference>
<evidence type="ECO:0000256" key="18">
    <source>
        <dbReference type="ARBA" id="ARBA00022859"/>
    </source>
</evidence>
<evidence type="ECO:0000256" key="22">
    <source>
        <dbReference type="PROSITE-ProRule" id="PRU00175"/>
    </source>
</evidence>
<dbReference type="Pfam" id="PF00097">
    <property type="entry name" value="zf-C3HC4"/>
    <property type="match status" value="1"/>
</dbReference>
<keyword evidence="16" id="KW-0862">Zinc</keyword>
<dbReference type="GO" id="GO:0005829">
    <property type="term" value="C:cytosol"/>
    <property type="evidence" value="ECO:0007669"/>
    <property type="project" value="UniProtKB-SubCell"/>
</dbReference>
<dbReference type="PROSITE" id="PS51981">
    <property type="entry name" value="ZF_RZ"/>
    <property type="match status" value="1"/>
</dbReference>
<evidence type="ECO:0000256" key="8">
    <source>
        <dbReference type="ARBA" id="ARBA00022657"/>
    </source>
</evidence>
<comment type="pathway">
    <text evidence="4">Protein modification; protein ubiquitination.</text>
</comment>
<evidence type="ECO:0000256" key="16">
    <source>
        <dbReference type="ARBA" id="ARBA00022833"/>
    </source>
</evidence>
<evidence type="ECO:0000259" key="23">
    <source>
        <dbReference type="PROSITE" id="PS50089"/>
    </source>
</evidence>
<evidence type="ECO:0000256" key="19">
    <source>
        <dbReference type="ARBA" id="ARBA00023098"/>
    </source>
</evidence>
<dbReference type="Pfam" id="PF20173">
    <property type="entry name" value="ZnF_RZ-type"/>
    <property type="match status" value="1"/>
</dbReference>
<keyword evidence="20" id="KW-0511">Multifunctional enzyme</keyword>
<dbReference type="GO" id="GO:0006629">
    <property type="term" value="P:lipid metabolic process"/>
    <property type="evidence" value="ECO:0007669"/>
    <property type="project" value="UniProtKB-KW"/>
</dbReference>
<keyword evidence="15" id="KW-0378">Hydrolase</keyword>
<dbReference type="SUPFAM" id="SSF57850">
    <property type="entry name" value="RING/U-box"/>
    <property type="match status" value="1"/>
</dbReference>
<dbReference type="GO" id="GO:0061630">
    <property type="term" value="F:ubiquitin protein ligase activity"/>
    <property type="evidence" value="ECO:0007669"/>
    <property type="project" value="UniProtKB-EC"/>
</dbReference>
<keyword evidence="17" id="KW-0067">ATP-binding</keyword>
<comment type="similarity">
    <text evidence="5">Belongs to the AAA ATPase family.</text>
</comment>
<dbReference type="InterPro" id="IPR027417">
    <property type="entry name" value="P-loop_NTPase"/>
</dbReference>
<dbReference type="PANTHER" id="PTHR22605:SF18">
    <property type="entry name" value="E3 UBIQUITIN-PROTEIN LIGASE RNF213-ALPHA"/>
    <property type="match status" value="1"/>
</dbReference>
<dbReference type="InterPro" id="IPR013083">
    <property type="entry name" value="Znf_RING/FYVE/PHD"/>
</dbReference>
<dbReference type="CDD" id="cd16561">
    <property type="entry name" value="RING-HC_RNF213"/>
    <property type="match status" value="1"/>
</dbReference>
<evidence type="ECO:0000256" key="21">
    <source>
        <dbReference type="ARBA" id="ARBA00048778"/>
    </source>
</evidence>
<protein>
    <recommendedName>
        <fullName evidence="6">RING-type E3 ubiquitin transferase</fullName>
        <ecNumber evidence="6">2.3.2.27</ecNumber>
    </recommendedName>
</protein>
<evidence type="ECO:0000256" key="10">
    <source>
        <dbReference type="ARBA" id="ARBA00022679"/>
    </source>
</evidence>
<gene>
    <name evidence="25" type="primary">DNAI1</name>
</gene>
<evidence type="ECO:0000259" key="24">
    <source>
        <dbReference type="PROSITE" id="PS51981"/>
    </source>
</evidence>
<evidence type="ECO:0000256" key="13">
    <source>
        <dbReference type="ARBA" id="ARBA00022771"/>
    </source>
</evidence>
<comment type="catalytic activity">
    <reaction evidence="21">
        <text>ATP + H2O = ADP + phosphate + H(+)</text>
        <dbReference type="Rhea" id="RHEA:13065"/>
        <dbReference type="ChEBI" id="CHEBI:15377"/>
        <dbReference type="ChEBI" id="CHEBI:15378"/>
        <dbReference type="ChEBI" id="CHEBI:30616"/>
        <dbReference type="ChEBI" id="CHEBI:43474"/>
        <dbReference type="ChEBI" id="CHEBI:456216"/>
    </reaction>
    <physiologicalReaction direction="left-to-right" evidence="21">
        <dbReference type="Rhea" id="RHEA:13066"/>
    </physiologicalReaction>
</comment>
<evidence type="ECO:0000256" key="2">
    <source>
        <dbReference type="ARBA" id="ARBA00004502"/>
    </source>
</evidence>
<keyword evidence="12" id="KW-0547">Nucleotide-binding</keyword>
<feature type="domain" description="RING-type" evidence="23">
    <location>
        <begin position="3011"/>
        <end position="3049"/>
    </location>
</feature>
<keyword evidence="9" id="KW-0551">Lipid droplet</keyword>
<evidence type="ECO:0000256" key="15">
    <source>
        <dbReference type="ARBA" id="ARBA00022801"/>
    </source>
</evidence>
<dbReference type="InterPro" id="IPR046439">
    <property type="entry name" value="ZF_RZ_dom"/>
</dbReference>
<dbReference type="PANTHER" id="PTHR22605">
    <property type="entry name" value="RZ-TYPE DOMAIN-CONTAINING PROTEIN"/>
    <property type="match status" value="1"/>
</dbReference>
<evidence type="ECO:0000256" key="3">
    <source>
        <dbReference type="ARBA" id="ARBA00004514"/>
    </source>
</evidence>
<evidence type="ECO:0000313" key="25">
    <source>
        <dbReference type="Ensembl" id="ENSOTSP00005076697.2"/>
    </source>
</evidence>
<dbReference type="SUPFAM" id="SSF52540">
    <property type="entry name" value="P-loop containing nucleoside triphosphate hydrolases"/>
    <property type="match status" value="2"/>
</dbReference>
<keyword evidence="19" id="KW-0443">Lipid metabolism</keyword>
<dbReference type="Ensembl" id="ENSOTST00005083104.2">
    <property type="protein sequence ID" value="ENSOTSP00005076697.2"/>
    <property type="gene ID" value="ENSOTSG00005036146.2"/>
</dbReference>
<dbReference type="GO" id="GO:0002376">
    <property type="term" value="P:immune system process"/>
    <property type="evidence" value="ECO:0007669"/>
    <property type="project" value="UniProtKB-KW"/>
</dbReference>
<dbReference type="FunFam" id="3.40.50.300:FF:000491">
    <property type="entry name" value="E3 ubiquitin-protein ligase RNF213"/>
    <property type="match status" value="1"/>
</dbReference>
<comment type="subcellular location">
    <subcellularLocation>
        <location evidence="3">Cytoplasm</location>
        <location evidence="3">Cytosol</location>
    </subcellularLocation>
    <subcellularLocation>
        <location evidence="2">Lipid droplet</location>
    </subcellularLocation>
</comment>
<keyword evidence="10" id="KW-0808">Transferase</keyword>
<dbReference type="GO" id="GO:0005811">
    <property type="term" value="C:lipid droplet"/>
    <property type="evidence" value="ECO:0007669"/>
    <property type="project" value="UniProtKB-SubCell"/>
</dbReference>
<evidence type="ECO:0000256" key="12">
    <source>
        <dbReference type="ARBA" id="ARBA00022741"/>
    </source>
</evidence>
<reference evidence="25" key="1">
    <citation type="submission" date="2025-08" db="UniProtKB">
        <authorList>
            <consortium name="Ensembl"/>
        </authorList>
    </citation>
    <scope>IDENTIFICATION</scope>
</reference>
<dbReference type="Gene3D" id="3.40.50.300">
    <property type="entry name" value="P-loop containing nucleotide triphosphate hydrolases"/>
    <property type="match status" value="2"/>
</dbReference>
<accession>A0A8C8IAL3</accession>
<dbReference type="FunFam" id="3.30.40.10:FF:000488">
    <property type="entry name" value="E3 ubiquitin-protein ligase RNF213"/>
    <property type="match status" value="1"/>
</dbReference>
<dbReference type="GO" id="GO:0005524">
    <property type="term" value="F:ATP binding"/>
    <property type="evidence" value="ECO:0007669"/>
    <property type="project" value="UniProtKB-KW"/>
</dbReference>
<dbReference type="InterPro" id="IPR018957">
    <property type="entry name" value="Znf_C3HC4_RING-type"/>
</dbReference>
<comment type="catalytic activity">
    <reaction evidence="1">
        <text>S-ubiquitinyl-[E2 ubiquitin-conjugating enzyme]-L-cysteine + [acceptor protein]-L-lysine = [E2 ubiquitin-conjugating enzyme]-L-cysteine + N(6)-ubiquitinyl-[acceptor protein]-L-lysine.</text>
        <dbReference type="EC" id="2.3.2.27"/>
    </reaction>
</comment>
<evidence type="ECO:0000256" key="1">
    <source>
        <dbReference type="ARBA" id="ARBA00000900"/>
    </source>
</evidence>
<name>A0A8C8IAL3_ONCTS</name>
<dbReference type="Proteomes" id="UP000694402">
    <property type="component" value="Unassembled WGS sequence"/>
</dbReference>
<dbReference type="SMART" id="SM00382">
    <property type="entry name" value="AAA"/>
    <property type="match status" value="2"/>
</dbReference>
<evidence type="ECO:0000256" key="9">
    <source>
        <dbReference type="ARBA" id="ARBA00022677"/>
    </source>
</evidence>
<evidence type="ECO:0000256" key="4">
    <source>
        <dbReference type="ARBA" id="ARBA00004906"/>
    </source>
</evidence>
<dbReference type="InterPro" id="IPR003593">
    <property type="entry name" value="AAA+_ATPase"/>
</dbReference>
<organism evidence="25 26">
    <name type="scientific">Oncorhynchus tshawytscha</name>
    <name type="common">Chinook salmon</name>
    <name type="synonym">Salmo tshawytscha</name>
    <dbReference type="NCBI Taxonomy" id="74940"/>
    <lineage>
        <taxon>Eukaryota</taxon>
        <taxon>Metazoa</taxon>
        <taxon>Chordata</taxon>
        <taxon>Craniata</taxon>
        <taxon>Vertebrata</taxon>
        <taxon>Euteleostomi</taxon>
        <taxon>Actinopterygii</taxon>
        <taxon>Neopterygii</taxon>
        <taxon>Teleostei</taxon>
        <taxon>Protacanthopterygii</taxon>
        <taxon>Salmoniformes</taxon>
        <taxon>Salmonidae</taxon>
        <taxon>Salmoninae</taxon>
        <taxon>Oncorhynchus</taxon>
    </lineage>
</organism>
<keyword evidence="7" id="KW-0963">Cytoplasm</keyword>
<keyword evidence="18" id="KW-0391">Immunity</keyword>
<dbReference type="GO" id="GO:0001525">
    <property type="term" value="P:angiogenesis"/>
    <property type="evidence" value="ECO:0007669"/>
    <property type="project" value="UniProtKB-KW"/>
</dbReference>
<keyword evidence="8" id="KW-0037">Angiogenesis</keyword>
<evidence type="ECO:0000256" key="17">
    <source>
        <dbReference type="ARBA" id="ARBA00022840"/>
    </source>
</evidence>
<evidence type="ECO:0000256" key="5">
    <source>
        <dbReference type="ARBA" id="ARBA00006914"/>
    </source>
</evidence>
<dbReference type="PROSITE" id="PS00518">
    <property type="entry name" value="ZF_RING_1"/>
    <property type="match status" value="1"/>
</dbReference>
<evidence type="ECO:0000256" key="11">
    <source>
        <dbReference type="ARBA" id="ARBA00022723"/>
    </source>
</evidence>
<evidence type="ECO:0000256" key="7">
    <source>
        <dbReference type="ARBA" id="ARBA00022490"/>
    </source>
</evidence>
<sequence length="4152" mass="476593">LVVDSSQKNTVLYLYYDDIICVEPSKNVLKRLKDAFWPEQRKSVIEGREIAGKVMLESIFDLLRSWTDINFKSFLNQLNQFYQIYGNPFVYEETHKKWYSLDYDEKDVSEILNVCLAFACFAVSCPASPLLIYPSYFVAVRSEMRASISLLIHILYKSQSLQCFFLLTQSKSEGKLFDRLKINYKFGKLISTIIQKSWPRDERGNYHEDDDVVFQHLLSWTAAKNIFQLHGTSIMVLIVFMLYPSVAVQFEGLEARLQTNIEAMTLDQFMEVHPFDQLSSPTAGVVTFFELEDDVREMAEVLHRFKDSYIFKLCWEKQARDLARRDAYDEDYDPEESVDYFVGPVEIHSDIFLPCYAKYDKIYKCLKNGSLRLEEVDTLFKAYRGKYEELAQDLDIMCRNDKSDNKQWIQRRVHQIEQYHELHLAVESAQVIMLVKQTLNLQGNFQVLQTLLETHEDFKREHLDRIDNDLMQTKLVLVDITEPRRLCLQELGLRKNFVIWVKEALEDINELKVFVDLASISAGENDLDVDRVACFHDAVLGYSPMLYELKPDSGFQAFKEVLKKLWRALDNDNNLPKKLRDTARHLEWLKTVKDSHGSVELSSLSLASAINSKGIYIISAQNQKKLSLDTALKLQIPEEHDEGHEMRRYSLEDLRELQNKLMLMSGKGDQGQYEVDQFAEVFASVQRLAVAFIALFTAGNPLFRHWEANINCSSLSQDAGIIMDFNLGSVVSVIMVEGSIVEQLPELCRKMEKCLKYWNDFMDKQRSNNYYLNYYTAEQIVYLCSKLTQQNVSTLEEQVLMMLSFVKPNCTASDLRQTWHTLQYEILTNPPVLVEHISGSEKLDLMWNAYMRDMNSFLQDTLDVRSLGKLLEILKKYKSIERLMPKGLAIGSPNLIVSPHDEILTSCISIYMSSKHEPLPTYDEVLLCNSSTPYEQVELFLRRCLTAGYRGEKIYTMLYGDQLSYEVSSKVESFFQRIKMQSRKDYRLVIICSSDREHAYLPSAFSQYRLHMVPQEPLSSIQRYLNKHYTVPSDQSSAAAVFKDRMFVGVVSSSRAGVGKSLYIKRLYEKLKHSTKKPSLLKCIRLIEPRVDENVILQSLLNTPKSKELIIFHFDVTSSVRKGLYEFLFKLLVLGYLMDSEGRMWKCSNKQLYVIEILQEKEHSRFRSSHFIYIQNARANSTFLDVFPNVFCRPPKEVLDLEMRMREDPSFVKLEDPFMDDKEFRSEAYQRPYQYLTRFHNQIDLDTFMYNGVEGTYVECLQMLFMFCGIMDPSWAELRNFAWFLNLQLRDCETSVFCDASFTGDTLQGFKNFVVDFMILMAKDFATPSLSISDQSPGRQQMDLTGVSDEDLAPFRIRKRWESEPHPYIFFNDDHVSMTFIGFHLQPNEQNSVDAIDPSTRRVIKRDIMTRELYEGLKLQRVPFNIDFDKLPRGEKIERLCNVLGIQWPLDPDETYELTTDNILKMLAIHMRFRCGIPVIIMGETGCGKTRLIKFLCELRRSGVATENMKLVKVHGGTSSDMIYTKIREAEAIAFTNKQDYNFDSVLFFDEANTTEAISSIKEVLCDNTVEGECLVPHCGLQIIAACNPYRKHTDEMIQRLESAGLGYRVRAEETDEKLGSIPLRQLVYRVQALPPSMIPLVWDFGQLNDHTEKMYIQQIVQRVVETNTIDIVYTRLIADVLSASQRYMRTRKDECSFVSLRDVERCMQAFVWFYKNHAMLLAELNQYQRNQNAERSERNQREPEARDPVLWSVVMALGICYHACLENKDKYRQRICKYLTETYTPFKVMQEISLMQDLLLSGVPLGETIARNNALKENVFMMVVCIELRIPLFLVGKPGSSKSLSKTLVADAMQGQAAHSDLYKRLKQIHLVSFQCSPHSTPEGIINTFKQCGRFQEGKNLKEYISVVVLDEIGLAEDSPKMPLKTLHPLLEEGCIDDEPLPHKKVGFIGISNWALDPAKMNRGIFVSRCDPDEKELIESAKGICSSDTMILEKVRDFFQPFARAYLNICRKQGKGFFGLRDYYSLIKMVFAVTKASEQRPSAEKIVEAVLRNFSGRDDVDAVTVFTQRLQKIQINLNLESISTIDLVRQNISAIGQEDECRYLLVLTKNYAALQILQQTFFSESCQPEIIFGSSFPKDQEYTQICRNINRVKICMETGRTVVLLNLQNLYESLYDALNQYYVCLGGQKYVDLGLGTHRVKCRVHKDFRLIVIEEKEVVYKQFPIPLINRLEKHYLDIHTVLKEEQRAVVVELEKWVGQFVALNNQHTMAPQTYKYLPPDVFIGYHSDTCASVVLQMTEKQRGETDISEPQRRVLDEAKLILLNCATPDSVVRLDCTVLPRVESEHLARIYFEDQKHSSLADFIFSHTQQDEQCHSSFTEVTTFSRLLTASDVGPLEEVVNNVELLSLQQFDTEHSFLKKIRENTSGNKILIIQSDFDEASHSANLIASAKYSAINEINKSRQVEMGGKVFVYFITKLPRMEGGTSYVGFHGDPWRSVHIDDLRRSKDIVSDIKALRNLTISQLFEEKKDEPEEQQELEHEDQTVSFTPLLTRQCCDWSVVDTTALVRSCVQSAVGMLRDQLEGGVRSTRRVEILLTLLTDNQQIRAEFLRTVKRRLHSLLSTHDDNTLKLSSNNWVIKEASNIDALQEGGTFRHTLWKRVQAVVIPFLAQLVSVIDRDRNLDILQDSNSGEAVKKLWLDIFGNDKLLEVPYTKLDRNSESKTILVQNYIGLDKNIGCIMPFSWRIRDYLDELWVHALQHEGSHTQGQFEEFFRKTPLGRYISEADPEMQAEFFHRYLQDFISMTMNVTCQEDLQLLCGALTCCVNELRLRHDDVMGKEVTSLPWVHAAYHEFKNRLQNLSRMISMEPQLPSSTQQPPLKSSIAGQFSVLDVYAAVACVEYLEPQALGTDGQRLVWLRQVKRLQVPIELVCSEENLRHYKDRRPTLYMLSLSFCSVSFFLSFENGICSIKILEKDSDLKMKKPFEEVIGILKACKDGAMERIFRFGLQPCPVCMSDPHDPLSLPCDHIYCLACIRQWLVPGQMFCPLCMQAVPDDFALRPSEDIRVLINQNARFRKQCNTFFIDLVSTVCFKDNSPPCRAIILHLLSFLMVEILTKALSPFDDSVDKNPVVRSVVLKLLLKYSFDEVKDYLQQHLTAVEQSNILEKSDKNELYSLYINCLEVGQQACMQDERVFLGDFLQLDAGHAATVEYLQQVARVRMGLDRAADLLEESPNGVAAFLTSVVELCRRSGNDWYRVYLIRKICSQRGVEFVQKLLKVADIRWLFPAEVLQQVLWSFYGSQIDQYLVCGEDYKTIRDAVAKAMMEGKIEGLDNACEKKAVYLLLALFREVTSLYRSANDSFHPKPQCQALLAFIQASKVLVSPEVRAFAQALVANRLGPLEVRPRASGAQCVVVELSIHLAAVLLCGNQGLLTPLQQLALLPANMQRAFLPTMPEDIHPSFSSALTVCPNNHPCTIGECGQPMERSRCLDCGLEIGGDNHIAVPGFQAVQIQGDRTQTGHVLGEPRRRDNLDMQDTKNMSPVPFNLLRLVTHMAMLLGASSHPQVIGAIIKPPVPDPGAFLWAHLLKDLEQVTRSLGKGSDDTVNTVHLVISSLLGPHQPGPVPYDNLLSTKEARNGWETTHLDRRLKEVNAFVRADLRVSSNPVMRLVFGDPRLFLASLPRESLIHSSAVWSCRERVSLLSLTHIVEQHNGRDSLPMLWRFLQREAELRLVKFLPDILALQRDLVKRFQNVTDLTCHTIADFLHSQKKRVKIFLTTWNQLRVSLATNGEIKIPGEFCREDLDLTSDFLVLLPRRQGPGLCSTALVSYLIALHNELVYCVDKHTGEETSYTVSPADLSDLHVIRYEPERDLLPLVLSNCQYSVERGQEALHEYDLPKIQQQILARFLQGKPLITLNGIPTLVNRHDRNYENILKDVKGKVQQEPLPILTLSALAGELQSYSEVCEALSTVEVALGFLAMTGGEPQLQLERYLEEVLQMGDQTGPHILKALSRCSLKHCVALWQLLTSLKSENMLRLKRDPFVGVSEEYRNPLGDEDRRLLTTFFTKSSADSFLLEMHEFLLLVLKRKWNMCPLSSPPLSCSLKDTLVSYMERKDLDVPHDVDELFPGEISLAQYIEAWKFTVAFKQERNQR</sequence>